<dbReference type="AlphaFoldDB" id="A0A0E3SET5"/>
<name>A0A0E3SET5_METBA</name>
<evidence type="ECO:0000256" key="1">
    <source>
        <dbReference type="SAM" id="Coils"/>
    </source>
</evidence>
<dbReference type="EMBL" id="CP009517">
    <property type="protein sequence ID" value="AKB80719.1"/>
    <property type="molecule type" value="Genomic_DNA"/>
</dbReference>
<dbReference type="PATRIC" id="fig|1434107.4.peg.178"/>
<organism evidence="2 3">
    <name type="scientific">Methanosarcina barkeri 3</name>
    <dbReference type="NCBI Taxonomy" id="1434107"/>
    <lineage>
        <taxon>Archaea</taxon>
        <taxon>Methanobacteriati</taxon>
        <taxon>Methanobacteriota</taxon>
        <taxon>Stenosarchaea group</taxon>
        <taxon>Methanomicrobia</taxon>
        <taxon>Methanosarcinales</taxon>
        <taxon>Methanosarcinaceae</taxon>
        <taxon>Methanosarcina</taxon>
    </lineage>
</organism>
<dbReference type="InterPro" id="IPR014055">
    <property type="entry name" value="CRISPR-assoc_prot_Csx11"/>
</dbReference>
<keyword evidence="1" id="KW-0175">Coiled coil</keyword>
<dbReference type="KEGG" id="mbak:MSBR3_0141"/>
<dbReference type="HOGENOM" id="CLU_007515_0_0_2"/>
<keyword evidence="3" id="KW-1185">Reference proteome</keyword>
<dbReference type="RefSeq" id="WP_048105777.1">
    <property type="nucleotide sequence ID" value="NZ_CP009517.1"/>
</dbReference>
<sequence>MLHDLGKLSQEFITKQSKDSPNCNFEHEDILKGCTKNFDYTDFLPPRLKIIISKKEILSIFNRDLNNRDFKKGKYIFTQKLTDPSQLISKHHNKNSGIGLIKLLSNIDGLDSGVDKGLLQNNGKQPKDRVFKSTSFGYESEKNEIELLNLKIIRDELCNELANLLEQICENPNKIALIRRKILPLIKREFLKSLGDTRRSGNDVTLWDHSYSVASLYKSAIVNMIHKEEWINPKDLKWVIIGVQYDKLGLIEKAHKLVDIVAYRKLTEDIDKEIKIYIEEELPIGNEIYKDESGIYFIGPDIGKDSLEKLIKEDILCRVNKKSDGEVIPYINISEPSRSLVLLTKLLTEAKGNFQLYEGIPIWKDKWDQALTINVQDALVYKSSCNICKNINKCAINNRKNLKRSFCKNTCTRYSECVAGGGNKEHQVDICPVCKIHPKCEYQEVCKCCLNRRENRINDWLPDFSNKKYPTIWIDEIADSNGKVAIITGRFNISKWLEGELLNTVFSQTLESYAHEYKNWNSLCDSLKQELENDNEKSEILEKIAGESYYGQSPRQFYEDLVVDRNPLWNTKISSWDSSSSEKAAERLLLTVFRKHPSPSRLRRIWTSTKDFWIEIQNELKEDQGIYLELESKKNIENRFKRLEVILDEPFPKAKAVYHLKFEKVGLLSYYDGTKFVSVQNLQHFLLHKEDIAKYKQIDIKSEDEKNSEYKNYKVKEIKFSEKSYRPFLEILLSPITFQFIVPANSVPAVFKKITDKYDKEMGNVAGRLPLNLGVVFFDYKTALYASVNASRRILTGFENADFLDFSVISKNSSTIDLEVSKPETRKKKVQLGTSSNAQARYYFNFLINASEDEAQKRKGFFETFIDGKNEFLISGSDLSPDDNVKLYPNYFDFEFLDTTARRLEIRYKNRKRIQKSSLMGPRPYLLEEFISIFEQVWELFDKPTMTTSQLKNIQENLVKLHMDWKDCKEKNKTEYYETLEKHIENILINVGTRKWWSSLDEEGKELLKKVCLDKTIFDILEFYNSILKMKPNGDKNE</sequence>
<proteinExistence type="predicted"/>
<gene>
    <name evidence="2" type="ORF">MSBR3_0141</name>
</gene>
<dbReference type="STRING" id="1434107.MSBR3_0141"/>
<evidence type="ECO:0000313" key="3">
    <source>
        <dbReference type="Proteomes" id="UP000033066"/>
    </source>
</evidence>
<protein>
    <submittedName>
        <fullName evidence="2">CRISPR-associated protein Csx11</fullName>
    </submittedName>
</protein>
<dbReference type="NCBIfam" id="TIGR02682">
    <property type="entry name" value="cas_csx11"/>
    <property type="match status" value="1"/>
</dbReference>
<evidence type="ECO:0000313" key="2">
    <source>
        <dbReference type="EMBL" id="AKB80719.1"/>
    </source>
</evidence>
<dbReference type="GeneID" id="24787577"/>
<reference evidence="2" key="1">
    <citation type="submission" date="2014-07" db="EMBL/GenBank/DDBJ databases">
        <title>Methanogenic archaea and the global carbon cycle.</title>
        <authorList>
            <person name="Henriksen J.R."/>
            <person name="Luke J."/>
            <person name="Reinhart S."/>
            <person name="Benedict M.N."/>
            <person name="Youngblut N.D."/>
            <person name="Metcalf M.E."/>
            <person name="Whitaker R.J."/>
            <person name="Metcalf W.W."/>
        </authorList>
    </citation>
    <scope>NUCLEOTIDE SEQUENCE [LARGE SCALE GENOMIC DNA]</scope>
    <source>
        <strain evidence="2">3</strain>
    </source>
</reference>
<accession>A0A0E3SET5</accession>
<dbReference type="OrthoDB" id="137774at2157"/>
<feature type="coiled-coil region" evidence="1">
    <location>
        <begin position="510"/>
        <end position="544"/>
    </location>
</feature>
<dbReference type="Proteomes" id="UP000033066">
    <property type="component" value="Chromosome"/>
</dbReference>